<dbReference type="EMBL" id="ML995505">
    <property type="protein sequence ID" value="KAF2137234.1"/>
    <property type="molecule type" value="Genomic_DNA"/>
</dbReference>
<evidence type="ECO:0000256" key="5">
    <source>
        <dbReference type="ARBA" id="ARBA00023098"/>
    </source>
</evidence>
<protein>
    <submittedName>
        <fullName evidence="7">Uncharacterized protein</fullName>
    </submittedName>
</protein>
<dbReference type="RefSeq" id="XP_033392952.1">
    <property type="nucleotide sequence ID" value="XM_033537486.1"/>
</dbReference>
<evidence type="ECO:0000256" key="6">
    <source>
        <dbReference type="ARBA" id="ARBA00023235"/>
    </source>
</evidence>
<dbReference type="GeneID" id="54294982"/>
<dbReference type="Proteomes" id="UP000799438">
    <property type="component" value="Unassembled WGS sequence"/>
</dbReference>
<evidence type="ECO:0000313" key="8">
    <source>
        <dbReference type="Proteomes" id="UP000799438"/>
    </source>
</evidence>
<proteinExistence type="inferred from homology"/>
<reference evidence="7" key="1">
    <citation type="journal article" date="2020" name="Stud. Mycol.">
        <title>101 Dothideomycetes genomes: a test case for predicting lifestyles and emergence of pathogens.</title>
        <authorList>
            <person name="Haridas S."/>
            <person name="Albert R."/>
            <person name="Binder M."/>
            <person name="Bloem J."/>
            <person name="Labutti K."/>
            <person name="Salamov A."/>
            <person name="Andreopoulos B."/>
            <person name="Baker S."/>
            <person name="Barry K."/>
            <person name="Bills G."/>
            <person name="Bluhm B."/>
            <person name="Cannon C."/>
            <person name="Castanera R."/>
            <person name="Culley D."/>
            <person name="Daum C."/>
            <person name="Ezra D."/>
            <person name="Gonzalez J."/>
            <person name="Henrissat B."/>
            <person name="Kuo A."/>
            <person name="Liang C."/>
            <person name="Lipzen A."/>
            <person name="Lutzoni F."/>
            <person name="Magnuson J."/>
            <person name="Mondo S."/>
            <person name="Nolan M."/>
            <person name="Ohm R."/>
            <person name="Pangilinan J."/>
            <person name="Park H.-J."/>
            <person name="Ramirez L."/>
            <person name="Alfaro M."/>
            <person name="Sun H."/>
            <person name="Tritt A."/>
            <person name="Yoshinaga Y."/>
            <person name="Zwiers L.-H."/>
            <person name="Turgeon B."/>
            <person name="Goodwin S."/>
            <person name="Spatafora J."/>
            <person name="Crous P."/>
            <person name="Grigoriev I."/>
        </authorList>
    </citation>
    <scope>NUCLEOTIDE SEQUENCE</scope>
    <source>
        <strain evidence="7">CBS 121167</strain>
    </source>
</reference>
<keyword evidence="4" id="KW-0843">Virulence</keyword>
<evidence type="ECO:0000256" key="4">
    <source>
        <dbReference type="ARBA" id="ARBA00023026"/>
    </source>
</evidence>
<dbReference type="InterPro" id="IPR001753">
    <property type="entry name" value="Enoyl-CoA_hydra/iso"/>
</dbReference>
<gene>
    <name evidence="7" type="ORF">K452DRAFT_236134</name>
</gene>
<dbReference type="PANTHER" id="PTHR43149">
    <property type="entry name" value="ENOYL-COA HYDRATASE"/>
    <property type="match status" value="1"/>
</dbReference>
<dbReference type="GO" id="GO:0051750">
    <property type="term" value="F:delta(3,5)-delta(2,4)-dienoyl-CoA isomerase activity"/>
    <property type="evidence" value="ECO:0007669"/>
    <property type="project" value="TreeGrafter"/>
</dbReference>
<dbReference type="Gene3D" id="1.10.12.10">
    <property type="entry name" value="Lyase 2-enoyl-coa Hydratase, Chain A, domain 2"/>
    <property type="match status" value="1"/>
</dbReference>
<evidence type="ECO:0000256" key="3">
    <source>
        <dbReference type="ARBA" id="ARBA00022832"/>
    </source>
</evidence>
<dbReference type="InterPro" id="IPR014748">
    <property type="entry name" value="Enoyl-CoA_hydra_C"/>
</dbReference>
<dbReference type="InterPro" id="IPR045002">
    <property type="entry name" value="Ech1-like"/>
</dbReference>
<accession>A0A6A6B1Y2</accession>
<dbReference type="CDD" id="cd06558">
    <property type="entry name" value="crotonase-like"/>
    <property type="match status" value="1"/>
</dbReference>
<dbReference type="Pfam" id="PF00378">
    <property type="entry name" value="ECH_1"/>
    <property type="match status" value="1"/>
</dbReference>
<dbReference type="UniPathway" id="UPA00659"/>
<dbReference type="OrthoDB" id="14970at2759"/>
<organism evidence="7 8">
    <name type="scientific">Aplosporella prunicola CBS 121167</name>
    <dbReference type="NCBI Taxonomy" id="1176127"/>
    <lineage>
        <taxon>Eukaryota</taxon>
        <taxon>Fungi</taxon>
        <taxon>Dikarya</taxon>
        <taxon>Ascomycota</taxon>
        <taxon>Pezizomycotina</taxon>
        <taxon>Dothideomycetes</taxon>
        <taxon>Dothideomycetes incertae sedis</taxon>
        <taxon>Botryosphaeriales</taxon>
        <taxon>Aplosporellaceae</taxon>
        <taxon>Aplosporella</taxon>
    </lineage>
</organism>
<sequence>MSPSSSNNYSYEYFNVTFPQPYIAHVEINRPEKLNAFIEIMWQNLAKIFTQLSHDPSVRAILLTGAGDRAFTAGLDVHAAAQSGPLADAEKEGASQDVARRALYNLRHITDFQACITAIEKCEKPTLTLLHSLAYGLALDIALSTDLRITTTSTRFAIKEVDIGLAADIGTLTRLPKAVGSMAWVKDVALTGRVFGAEEALRVGLVSEVVQGGKEEGVRRALEVLGVVAQKSPVAVRGTKEILDYGWGRTVEEGLRYTAVWNSAMIQTQDIKDALLSGIQKRKPTFEKL</sequence>
<evidence type="ECO:0000256" key="2">
    <source>
        <dbReference type="ARBA" id="ARBA00005254"/>
    </source>
</evidence>
<evidence type="ECO:0000313" key="7">
    <source>
        <dbReference type="EMBL" id="KAF2137234.1"/>
    </source>
</evidence>
<dbReference type="FunFam" id="1.10.12.10:FF:000004">
    <property type="entry name" value="Delta3,5-delta2,4-dienoyl-CoA isomerase"/>
    <property type="match status" value="1"/>
</dbReference>
<dbReference type="GO" id="GO:0005739">
    <property type="term" value="C:mitochondrion"/>
    <property type="evidence" value="ECO:0007669"/>
    <property type="project" value="TreeGrafter"/>
</dbReference>
<dbReference type="SUPFAM" id="SSF52096">
    <property type="entry name" value="ClpP/crotonase"/>
    <property type="match status" value="1"/>
</dbReference>
<keyword evidence="6" id="KW-0413">Isomerase</keyword>
<comment type="pathway">
    <text evidence="1">Lipid metabolism; fatty acid beta-oxidation.</text>
</comment>
<name>A0A6A6B1Y2_9PEZI</name>
<keyword evidence="3" id="KW-0276">Fatty acid metabolism</keyword>
<evidence type="ECO:0000256" key="1">
    <source>
        <dbReference type="ARBA" id="ARBA00005005"/>
    </source>
</evidence>
<keyword evidence="5" id="KW-0443">Lipid metabolism</keyword>
<keyword evidence="8" id="KW-1185">Reference proteome</keyword>
<dbReference type="InterPro" id="IPR029045">
    <property type="entry name" value="ClpP/crotonase-like_dom_sf"/>
</dbReference>
<dbReference type="Gene3D" id="3.90.226.10">
    <property type="entry name" value="2-enoyl-CoA Hydratase, Chain A, domain 1"/>
    <property type="match status" value="1"/>
</dbReference>
<comment type="similarity">
    <text evidence="2">Belongs to the enoyl-CoA hydratase/isomerase family.</text>
</comment>
<dbReference type="PANTHER" id="PTHR43149:SF1">
    <property type="entry name" value="DELTA(3,5)-DELTA(2,4)-DIENOYL-COA ISOMERASE, MITOCHONDRIAL"/>
    <property type="match status" value="1"/>
</dbReference>
<dbReference type="GO" id="GO:0006635">
    <property type="term" value="P:fatty acid beta-oxidation"/>
    <property type="evidence" value="ECO:0007669"/>
    <property type="project" value="UniProtKB-UniPathway"/>
</dbReference>
<dbReference type="AlphaFoldDB" id="A0A6A6B1Y2"/>